<dbReference type="EMBL" id="FJUY01000012">
    <property type="protein sequence ID" value="CZT21699.1"/>
    <property type="molecule type" value="Genomic_DNA"/>
</dbReference>
<dbReference type="InterPro" id="IPR029063">
    <property type="entry name" value="SAM-dependent_MTases_sf"/>
</dbReference>
<dbReference type="Gene3D" id="3.40.50.150">
    <property type="entry name" value="Vaccinia Virus protein VP39"/>
    <property type="match status" value="1"/>
</dbReference>
<dbReference type="RefSeq" id="XP_023628588.1">
    <property type="nucleotide sequence ID" value="XM_023772820.1"/>
</dbReference>
<dbReference type="Proteomes" id="UP000225277">
    <property type="component" value="Unassembled WGS sequence"/>
</dbReference>
<proteinExistence type="predicted"/>
<name>A0A2D3VI81_9PEZI</name>
<dbReference type="STRING" id="112498.A0A2D3VI81"/>
<evidence type="ECO:0000313" key="3">
    <source>
        <dbReference type="Proteomes" id="UP000225277"/>
    </source>
</evidence>
<dbReference type="PANTHER" id="PTHR43591:SF24">
    <property type="entry name" value="2-METHOXY-6-POLYPRENYL-1,4-BENZOQUINOL METHYLASE, MITOCHONDRIAL"/>
    <property type="match status" value="1"/>
</dbReference>
<evidence type="ECO:0000256" key="1">
    <source>
        <dbReference type="SAM" id="MobiDB-lite"/>
    </source>
</evidence>
<dbReference type="CDD" id="cd02440">
    <property type="entry name" value="AdoMet_MTases"/>
    <property type="match status" value="1"/>
</dbReference>
<reference evidence="2 3" key="1">
    <citation type="submission" date="2016-03" db="EMBL/GenBank/DDBJ databases">
        <authorList>
            <person name="Ploux O."/>
        </authorList>
    </citation>
    <scope>NUCLEOTIDE SEQUENCE [LARGE SCALE GENOMIC DNA]</scope>
    <source>
        <strain evidence="2 3">URUG2</strain>
    </source>
</reference>
<dbReference type="AlphaFoldDB" id="A0A2D3VI81"/>
<dbReference type="PANTHER" id="PTHR43591">
    <property type="entry name" value="METHYLTRANSFERASE"/>
    <property type="match status" value="1"/>
</dbReference>
<dbReference type="GeneID" id="35602679"/>
<feature type="region of interest" description="Disordered" evidence="1">
    <location>
        <begin position="1"/>
        <end position="25"/>
    </location>
</feature>
<sequence length="286" mass="32149">MDSHERRTFQDPTGPYQLPNDAPEHDRLDAQSASIIALMNNKPIHAPLSSPKKILDIGCGTGAMTVILAKQFPQAQVIGIDIAPVPADRHGQTPSNVTYIQGDIRQLINSQDPNFQAASFDFIFERLLILALTDWPGHISAISSLLKPNGWLECQEFEWTIYAASGERPMESMEAYAAVVADSEKIGLNVNIGRELPEIFRSGGGFGEVKHEIYECAPHERVDRPELIGLERQIPDLWRFMIGKICSGKRSEEDIAKYQREFNEMWTSKLDGTERHRMHVVIGQKK</sequence>
<accession>A0A2D3VI81</accession>
<keyword evidence="3" id="KW-1185">Reference proteome</keyword>
<dbReference type="Pfam" id="PF13489">
    <property type="entry name" value="Methyltransf_23"/>
    <property type="match status" value="1"/>
</dbReference>
<dbReference type="OrthoDB" id="10017101at2759"/>
<organism evidence="2 3">
    <name type="scientific">Ramularia collo-cygni</name>
    <dbReference type="NCBI Taxonomy" id="112498"/>
    <lineage>
        <taxon>Eukaryota</taxon>
        <taxon>Fungi</taxon>
        <taxon>Dikarya</taxon>
        <taxon>Ascomycota</taxon>
        <taxon>Pezizomycotina</taxon>
        <taxon>Dothideomycetes</taxon>
        <taxon>Dothideomycetidae</taxon>
        <taxon>Mycosphaerellales</taxon>
        <taxon>Mycosphaerellaceae</taxon>
        <taxon>Ramularia</taxon>
    </lineage>
</organism>
<protein>
    <submittedName>
        <fullName evidence="2">Uncharacterized protein</fullName>
    </submittedName>
</protein>
<dbReference type="GO" id="GO:0008168">
    <property type="term" value="F:methyltransferase activity"/>
    <property type="evidence" value="ECO:0007669"/>
    <property type="project" value="TreeGrafter"/>
</dbReference>
<evidence type="ECO:0000313" key="2">
    <source>
        <dbReference type="EMBL" id="CZT21699.1"/>
    </source>
</evidence>
<gene>
    <name evidence="2" type="ORF">RCC_07564</name>
</gene>
<dbReference type="SUPFAM" id="SSF53335">
    <property type="entry name" value="S-adenosyl-L-methionine-dependent methyltransferases"/>
    <property type="match status" value="1"/>
</dbReference>